<dbReference type="RefSeq" id="WP_119197746.1">
    <property type="nucleotide sequence ID" value="NZ_AP026370.1"/>
</dbReference>
<dbReference type="GO" id="GO:0016491">
    <property type="term" value="F:oxidoreductase activity"/>
    <property type="evidence" value="ECO:0007669"/>
    <property type="project" value="UniProtKB-ARBA"/>
</dbReference>
<dbReference type="PANTHER" id="PTHR30296:SF0">
    <property type="entry name" value="LACTATE UTILIZATION PROTEIN A"/>
    <property type="match status" value="1"/>
</dbReference>
<protein>
    <submittedName>
        <fullName evidence="1">(Fe-S)-binding protein</fullName>
    </submittedName>
</protein>
<evidence type="ECO:0000313" key="2">
    <source>
        <dbReference type="Proteomes" id="UP000266778"/>
    </source>
</evidence>
<dbReference type="InterPro" id="IPR004017">
    <property type="entry name" value="Cys_rich_dom"/>
</dbReference>
<evidence type="ECO:0000313" key="1">
    <source>
        <dbReference type="EMBL" id="AXB07186.1"/>
    </source>
</evidence>
<accession>A0A3S5XC13</accession>
<organism evidence="1 2">
    <name type="scientific">Aeromonas caviae</name>
    <name type="common">Aeromonas punctata</name>
    <dbReference type="NCBI Taxonomy" id="648"/>
    <lineage>
        <taxon>Bacteria</taxon>
        <taxon>Pseudomonadati</taxon>
        <taxon>Pseudomonadota</taxon>
        <taxon>Gammaproteobacteria</taxon>
        <taxon>Aeromonadales</taxon>
        <taxon>Aeromonadaceae</taxon>
        <taxon>Aeromonas</taxon>
    </lineage>
</organism>
<dbReference type="AlphaFoldDB" id="A0A3S5XC13"/>
<dbReference type="Proteomes" id="UP000266778">
    <property type="component" value="Chromosome"/>
</dbReference>
<dbReference type="Pfam" id="PF02754">
    <property type="entry name" value="CCG"/>
    <property type="match status" value="2"/>
</dbReference>
<dbReference type="GO" id="GO:0005829">
    <property type="term" value="C:cytosol"/>
    <property type="evidence" value="ECO:0007669"/>
    <property type="project" value="TreeGrafter"/>
</dbReference>
<name>A0A3S5XC13_AERCA</name>
<gene>
    <name evidence="1" type="ORF">C1C91_21600</name>
</gene>
<sequence>MKVMRVYPAKPADVYLYATCLVDLFDPVAGLDAIALIEREGIRVHFVEKQTCCGQPAYTSGHEEEARKVAQSQMAHFPEPWPVVVLSGSCGGMMHHHYRRLFPESPKVADFCDRVFELTEFLARVCRVRWHGVGEASIVMHTSCSARREMQVHTTARSLLGQLDGVTLHEQAYESECCGFGGTFSVRHPHISQAMVEDKTRHLLATGADTLVSADWGCLLNIKGSLAYQGRILPATHLASFLLAHSRPESDEIAHNGGAVSDLAHTKEAQPHV</sequence>
<dbReference type="EMBL" id="CP025706">
    <property type="protein sequence ID" value="AXB07186.1"/>
    <property type="molecule type" value="Genomic_DNA"/>
</dbReference>
<proteinExistence type="predicted"/>
<dbReference type="PANTHER" id="PTHR30296">
    <property type="entry name" value="UNCHARACTERIZED PROTEIN YKGE"/>
    <property type="match status" value="1"/>
</dbReference>
<reference evidence="1" key="1">
    <citation type="journal article" date="2019" name="J Environ">
        <title>Genetic characterization and potential molecular dissemination mechanism of tet (31) gene in Aeromonas caviae from an oxytetracycline wastewater treatment system.</title>
        <authorList>
            <person name="Shi Y."/>
            <person name="Tian Z."/>
            <person name="Leclercq S.O."/>
            <person name="Zhang H."/>
            <person name="Yang M."/>
            <person name="Zhang Y."/>
        </authorList>
    </citation>
    <scope>NUCLEOTIDE SEQUENCE</scope>
    <source>
        <strain evidence="1">T25-39</strain>
    </source>
</reference>